<dbReference type="EMBL" id="BART01006532">
    <property type="protein sequence ID" value="GAG65273.1"/>
    <property type="molecule type" value="Genomic_DNA"/>
</dbReference>
<protein>
    <submittedName>
        <fullName evidence="1">Uncharacterized protein</fullName>
    </submittedName>
</protein>
<sequence length="192" mass="22100">MKRTIFLLLALFSVFLILSFPFIPSAQKSNVIINSTLDEPPTVEILEPENNSVVYSPYFEISVKFTDDIELKEVEVKYGGYYDGYTYRSRVGTSSFLYDLYFINLSTKRIVPGINYIEATAEDMNNNTATDKIFIFYNSSNDIFPPDIEISKPQKGWIYISDDVKRITNLNFPIIIGDFKFSANIWDSEINL</sequence>
<organism evidence="1">
    <name type="scientific">marine sediment metagenome</name>
    <dbReference type="NCBI Taxonomy" id="412755"/>
    <lineage>
        <taxon>unclassified sequences</taxon>
        <taxon>metagenomes</taxon>
        <taxon>ecological metagenomes</taxon>
    </lineage>
</organism>
<name>X0ZXS5_9ZZZZ</name>
<reference evidence="1" key="1">
    <citation type="journal article" date="2014" name="Front. Microbiol.">
        <title>High frequency of phylogenetically diverse reductive dehalogenase-homologous genes in deep subseafloor sedimentary metagenomes.</title>
        <authorList>
            <person name="Kawai M."/>
            <person name="Futagami T."/>
            <person name="Toyoda A."/>
            <person name="Takaki Y."/>
            <person name="Nishi S."/>
            <person name="Hori S."/>
            <person name="Arai W."/>
            <person name="Tsubouchi T."/>
            <person name="Morono Y."/>
            <person name="Uchiyama I."/>
            <person name="Ito T."/>
            <person name="Fujiyama A."/>
            <person name="Inagaki F."/>
            <person name="Takami H."/>
        </authorList>
    </citation>
    <scope>NUCLEOTIDE SEQUENCE</scope>
    <source>
        <strain evidence="1">Expedition CK06-06</strain>
    </source>
</reference>
<accession>X0ZXS5</accession>
<dbReference type="InterPro" id="IPR013783">
    <property type="entry name" value="Ig-like_fold"/>
</dbReference>
<feature type="non-terminal residue" evidence="1">
    <location>
        <position position="192"/>
    </location>
</feature>
<gene>
    <name evidence="1" type="ORF">S01H4_14902</name>
</gene>
<proteinExistence type="predicted"/>
<evidence type="ECO:0000313" key="1">
    <source>
        <dbReference type="EMBL" id="GAG65273.1"/>
    </source>
</evidence>
<dbReference type="Gene3D" id="2.60.40.10">
    <property type="entry name" value="Immunoglobulins"/>
    <property type="match status" value="1"/>
</dbReference>
<dbReference type="AlphaFoldDB" id="X0ZXS5"/>
<comment type="caution">
    <text evidence="1">The sequence shown here is derived from an EMBL/GenBank/DDBJ whole genome shotgun (WGS) entry which is preliminary data.</text>
</comment>